<feature type="region of interest" description="Disordered" evidence="1">
    <location>
        <begin position="41"/>
        <end position="62"/>
    </location>
</feature>
<feature type="compositionally biased region" description="Basic and acidic residues" evidence="1">
    <location>
        <begin position="128"/>
        <end position="137"/>
    </location>
</feature>
<keyword evidence="3" id="KW-1185">Reference proteome</keyword>
<proteinExistence type="predicted"/>
<evidence type="ECO:0000256" key="1">
    <source>
        <dbReference type="SAM" id="MobiDB-lite"/>
    </source>
</evidence>
<protein>
    <submittedName>
        <fullName evidence="2">Uncharacterized protein</fullName>
    </submittedName>
</protein>
<feature type="region of interest" description="Disordered" evidence="1">
    <location>
        <begin position="128"/>
        <end position="153"/>
    </location>
</feature>
<sequence>MKALCKVVAFRHGQLRKGFSRLGNRPPPLAHQMKGASLSVSGREDKTSTTVGERLEEEHSDQVRWSSPSNQLRRLLLWPFRESYKIFKDQFFRVLYDSIGPDLLVDSIGEPYFLLSWTKKPIEVIEVHSSSSKEETASPKVASGDAALPTTGD</sequence>
<evidence type="ECO:0000313" key="2">
    <source>
        <dbReference type="EMBL" id="RDY13020.1"/>
    </source>
</evidence>
<gene>
    <name evidence="2" type="ORF">CR513_02113</name>
</gene>
<dbReference type="AlphaFoldDB" id="A0A371IDE9"/>
<evidence type="ECO:0000313" key="3">
    <source>
        <dbReference type="Proteomes" id="UP000257109"/>
    </source>
</evidence>
<organism evidence="2 3">
    <name type="scientific">Mucuna pruriens</name>
    <name type="common">Velvet bean</name>
    <name type="synonym">Dolichos pruriens</name>
    <dbReference type="NCBI Taxonomy" id="157652"/>
    <lineage>
        <taxon>Eukaryota</taxon>
        <taxon>Viridiplantae</taxon>
        <taxon>Streptophyta</taxon>
        <taxon>Embryophyta</taxon>
        <taxon>Tracheophyta</taxon>
        <taxon>Spermatophyta</taxon>
        <taxon>Magnoliopsida</taxon>
        <taxon>eudicotyledons</taxon>
        <taxon>Gunneridae</taxon>
        <taxon>Pentapetalae</taxon>
        <taxon>rosids</taxon>
        <taxon>fabids</taxon>
        <taxon>Fabales</taxon>
        <taxon>Fabaceae</taxon>
        <taxon>Papilionoideae</taxon>
        <taxon>50 kb inversion clade</taxon>
        <taxon>NPAAA clade</taxon>
        <taxon>indigoferoid/millettioid clade</taxon>
        <taxon>Phaseoleae</taxon>
        <taxon>Mucuna</taxon>
    </lineage>
</organism>
<feature type="compositionally biased region" description="Basic and acidic residues" evidence="1">
    <location>
        <begin position="42"/>
        <end position="62"/>
    </location>
</feature>
<dbReference type="Proteomes" id="UP000257109">
    <property type="component" value="Unassembled WGS sequence"/>
</dbReference>
<name>A0A371IDE9_MUCPR</name>
<accession>A0A371IDE9</accession>
<reference evidence="2" key="1">
    <citation type="submission" date="2018-05" db="EMBL/GenBank/DDBJ databases">
        <title>Draft genome of Mucuna pruriens seed.</title>
        <authorList>
            <person name="Nnadi N.E."/>
            <person name="Vos R."/>
            <person name="Hasami M.H."/>
            <person name="Devisetty U.K."/>
            <person name="Aguiy J.C."/>
        </authorList>
    </citation>
    <scope>NUCLEOTIDE SEQUENCE [LARGE SCALE GENOMIC DNA]</scope>
    <source>
        <strain evidence="2">JCA_2017</strain>
    </source>
</reference>
<dbReference type="EMBL" id="QJKJ01000359">
    <property type="protein sequence ID" value="RDY13020.1"/>
    <property type="molecule type" value="Genomic_DNA"/>
</dbReference>
<comment type="caution">
    <text evidence="2">The sequence shown here is derived from an EMBL/GenBank/DDBJ whole genome shotgun (WGS) entry which is preliminary data.</text>
</comment>
<dbReference type="OrthoDB" id="1460577at2759"/>
<feature type="non-terminal residue" evidence="2">
    <location>
        <position position="1"/>
    </location>
</feature>